<dbReference type="OrthoDB" id="693868at2759"/>
<proteinExistence type="predicted"/>
<evidence type="ECO:0000256" key="1">
    <source>
        <dbReference type="SAM" id="MobiDB-lite"/>
    </source>
</evidence>
<feature type="region of interest" description="Disordered" evidence="1">
    <location>
        <begin position="270"/>
        <end position="332"/>
    </location>
</feature>
<feature type="compositionally biased region" description="Basic residues" evidence="1">
    <location>
        <begin position="274"/>
        <end position="288"/>
    </location>
</feature>
<name>A0A9Q0K0F7_9MAGN</name>
<reference evidence="2" key="1">
    <citation type="journal article" date="2023" name="Plant J.">
        <title>The genome of the king protea, Protea cynaroides.</title>
        <authorList>
            <person name="Chang J."/>
            <person name="Duong T.A."/>
            <person name="Schoeman C."/>
            <person name="Ma X."/>
            <person name="Roodt D."/>
            <person name="Barker N."/>
            <person name="Li Z."/>
            <person name="Van de Peer Y."/>
            <person name="Mizrachi E."/>
        </authorList>
    </citation>
    <scope>NUCLEOTIDE SEQUENCE</scope>
    <source>
        <tissue evidence="2">Young leaves</tissue>
    </source>
</reference>
<protein>
    <submittedName>
        <fullName evidence="2">Uncharacterized protein</fullName>
    </submittedName>
</protein>
<gene>
    <name evidence="2" type="ORF">NE237_026395</name>
</gene>
<evidence type="ECO:0000313" key="3">
    <source>
        <dbReference type="Proteomes" id="UP001141806"/>
    </source>
</evidence>
<keyword evidence="3" id="KW-1185">Reference proteome</keyword>
<evidence type="ECO:0000313" key="2">
    <source>
        <dbReference type="EMBL" id="KAJ4959284.1"/>
    </source>
</evidence>
<dbReference type="PANTHER" id="PTHR34285">
    <property type="entry name" value="OS08G0510800 PROTEIN"/>
    <property type="match status" value="1"/>
</dbReference>
<dbReference type="AlphaFoldDB" id="A0A9Q0K0F7"/>
<accession>A0A9Q0K0F7</accession>
<feature type="compositionally biased region" description="Basic and acidic residues" evidence="1">
    <location>
        <begin position="300"/>
        <end position="319"/>
    </location>
</feature>
<dbReference type="Proteomes" id="UP001141806">
    <property type="component" value="Unassembled WGS sequence"/>
</dbReference>
<sequence length="344" mass="38156">MKLSAKIRDEQHHQNPLLRAKIPISIFGLPFTSAVTAGDPSDLSFSLRTSSTSGPSLRLSYNPNTTTTNPFSLTLKSGVGLFGSPNNSPLIMSAHFNLLGNPIPTFSLHIKPQFGDFSLKKTTLSASSSTSVNTNDHSKENGGTEINGLVWRDLSEFHSRPDGFLSGVAVMAKTVLPVTKRAVVRFRWGVNFPPDFSVKKKFPYLTFDKVGIERVEEGQEVKSKSSSSSSSLGDLEMLKGMCFWMSREVEVLQKENREMRDSLEEIRRSGVSLKNHHRERNNLGKKNHLPSPVESSSEFESWRNKRNGNREENGRREMKSSGSESAVVNDVGEELKRAIKAANS</sequence>
<comment type="caution">
    <text evidence="2">The sequence shown here is derived from an EMBL/GenBank/DDBJ whole genome shotgun (WGS) entry which is preliminary data.</text>
</comment>
<dbReference type="EMBL" id="JAMYWD010000010">
    <property type="protein sequence ID" value="KAJ4959284.1"/>
    <property type="molecule type" value="Genomic_DNA"/>
</dbReference>
<dbReference type="PANTHER" id="PTHR34285:SF6">
    <property type="entry name" value="TRANSMEMBRANE PROTEIN"/>
    <property type="match status" value="1"/>
</dbReference>
<organism evidence="2 3">
    <name type="scientific">Protea cynaroides</name>
    <dbReference type="NCBI Taxonomy" id="273540"/>
    <lineage>
        <taxon>Eukaryota</taxon>
        <taxon>Viridiplantae</taxon>
        <taxon>Streptophyta</taxon>
        <taxon>Embryophyta</taxon>
        <taxon>Tracheophyta</taxon>
        <taxon>Spermatophyta</taxon>
        <taxon>Magnoliopsida</taxon>
        <taxon>Proteales</taxon>
        <taxon>Proteaceae</taxon>
        <taxon>Protea</taxon>
    </lineage>
</organism>